<evidence type="ECO:0000256" key="2">
    <source>
        <dbReference type="ARBA" id="ARBA00022803"/>
    </source>
</evidence>
<evidence type="ECO:0000313" key="3">
    <source>
        <dbReference type="EMBL" id="KAG5171131.1"/>
    </source>
</evidence>
<organism evidence="3">
    <name type="scientific">Psilocybe cubensis</name>
    <name type="common">Psychedelic mushroom</name>
    <name type="synonym">Stropharia cubensis</name>
    <dbReference type="NCBI Taxonomy" id="181762"/>
    <lineage>
        <taxon>Eukaryota</taxon>
        <taxon>Fungi</taxon>
        <taxon>Dikarya</taxon>
        <taxon>Basidiomycota</taxon>
        <taxon>Agaricomycotina</taxon>
        <taxon>Agaricomycetes</taxon>
        <taxon>Agaricomycetidae</taxon>
        <taxon>Agaricales</taxon>
        <taxon>Agaricineae</taxon>
        <taxon>Strophariaceae</taxon>
        <taxon>Psilocybe</taxon>
    </lineage>
</organism>
<dbReference type="OrthoDB" id="2942533at2759"/>
<dbReference type="GO" id="GO:0051879">
    <property type="term" value="F:Hsp90 protein binding"/>
    <property type="evidence" value="ECO:0007669"/>
    <property type="project" value="TreeGrafter"/>
</dbReference>
<dbReference type="Gene3D" id="1.25.40.10">
    <property type="entry name" value="Tetratricopeptide repeat domain"/>
    <property type="match status" value="1"/>
</dbReference>
<sequence length="430" mass="48781">MAPSTTKSNGNRSKKEMDFGGLDPVMMMRLMNQIPRNPVTGTRDLTDITKYCLFFFYLIDPKFGYRYMEEHPEEMAQLMAEYNKSEASKPKLDLSTYDYNALISTILPDSFWVVQLEHMGHVDKFGNPVEPNKVNTAPNTKPVFTIYCYDEQGHYRIMDEVTGLPDSKAVLRSIQRAIAEPIMPLKPGLPKFLMIAFKLTPHAETLKQFLDSIPQPFYWRFETRDEAQGVRDGVHDLNEQGVKDSMALAEHAKLRGNQAFSRKDRDSALKSYAEALRHIVDVLSQRPGPEEKTKATRLRAICYANRAATHMLPGTGQDPQKALADGKSAETVDPTYGKRQAAANEALGNKDDALDAIARGLRRKELENDVGLVDRLIELMTDGKGLSDDEETYKNWWLDVSINDARSSERLRGIQGEWKKRCAAQLEKWI</sequence>
<dbReference type="InterPro" id="IPR011990">
    <property type="entry name" value="TPR-like_helical_dom_sf"/>
</dbReference>
<protein>
    <submittedName>
        <fullName evidence="3">Uncharacterized protein</fullName>
    </submittedName>
</protein>
<comment type="caution">
    <text evidence="3">The sequence shown here is derived from an EMBL/GenBank/DDBJ whole genome shotgun (WGS) entry which is preliminary data.</text>
</comment>
<accession>A0A8H7Y0C2</accession>
<dbReference type="PANTHER" id="PTHR22904">
    <property type="entry name" value="TPR REPEAT CONTAINING PROTEIN"/>
    <property type="match status" value="1"/>
</dbReference>
<evidence type="ECO:0000256" key="1">
    <source>
        <dbReference type="ARBA" id="ARBA00022737"/>
    </source>
</evidence>
<gene>
    <name evidence="3" type="ORF">JR316_003214</name>
</gene>
<keyword evidence="2" id="KW-0802">TPR repeat</keyword>
<dbReference type="PANTHER" id="PTHR22904:SF523">
    <property type="entry name" value="STRESS-INDUCED-PHOSPHOPROTEIN 1"/>
    <property type="match status" value="1"/>
</dbReference>
<proteinExistence type="predicted"/>
<name>A0A8H7Y0C2_PSICU</name>
<dbReference type="EMBL" id="JAFIQS010000003">
    <property type="protein sequence ID" value="KAG5171131.1"/>
    <property type="molecule type" value="Genomic_DNA"/>
</dbReference>
<reference evidence="3" key="1">
    <citation type="submission" date="2021-02" db="EMBL/GenBank/DDBJ databases">
        <title>Psilocybe cubensis genome.</title>
        <authorList>
            <person name="Mckernan K.J."/>
            <person name="Crawford S."/>
            <person name="Trippe A."/>
            <person name="Kane L.T."/>
            <person name="Mclaughlin S."/>
        </authorList>
    </citation>
    <scope>NUCLEOTIDE SEQUENCE [LARGE SCALE GENOMIC DNA]</scope>
    <source>
        <strain evidence="3">MGC-MH-2018</strain>
    </source>
</reference>
<keyword evidence="1" id="KW-0677">Repeat</keyword>
<dbReference type="AlphaFoldDB" id="A0A8H7Y0C2"/>
<dbReference type="SUPFAM" id="SSF48452">
    <property type="entry name" value="TPR-like"/>
    <property type="match status" value="1"/>
</dbReference>